<keyword evidence="2" id="KW-1185">Reference proteome</keyword>
<dbReference type="EMBL" id="WTXG01000471">
    <property type="protein sequence ID" value="KAI0288396.1"/>
    <property type="molecule type" value="Genomic_DNA"/>
</dbReference>
<organism evidence="1 2">
    <name type="scientific">Multifurca ochricompacta</name>
    <dbReference type="NCBI Taxonomy" id="376703"/>
    <lineage>
        <taxon>Eukaryota</taxon>
        <taxon>Fungi</taxon>
        <taxon>Dikarya</taxon>
        <taxon>Basidiomycota</taxon>
        <taxon>Agaricomycotina</taxon>
        <taxon>Agaricomycetes</taxon>
        <taxon>Russulales</taxon>
        <taxon>Russulaceae</taxon>
        <taxon>Multifurca</taxon>
    </lineage>
</organism>
<accession>A0AAD4QIH5</accession>
<proteinExistence type="predicted"/>
<name>A0AAD4QIH5_9AGAM</name>
<dbReference type="AlphaFoldDB" id="A0AAD4QIH5"/>
<evidence type="ECO:0000313" key="2">
    <source>
        <dbReference type="Proteomes" id="UP001203297"/>
    </source>
</evidence>
<comment type="caution">
    <text evidence="1">The sequence shown here is derived from an EMBL/GenBank/DDBJ whole genome shotgun (WGS) entry which is preliminary data.</text>
</comment>
<sequence length="76" mass="8536">MCVAVQVPLIPLRFLSMTSPLPCSSYFFFFFLPFPPFLHGTYSVRRCKLSIFIFILLCANGESVQGVIELRASAAE</sequence>
<gene>
    <name evidence="1" type="ORF">B0F90DRAFT_1025267</name>
</gene>
<evidence type="ECO:0000313" key="1">
    <source>
        <dbReference type="EMBL" id="KAI0288396.1"/>
    </source>
</evidence>
<protein>
    <submittedName>
        <fullName evidence="1">Uncharacterized protein</fullName>
    </submittedName>
</protein>
<reference evidence="1" key="1">
    <citation type="journal article" date="2022" name="New Phytol.">
        <title>Evolutionary transition to the ectomycorrhizal habit in the genomes of a hyperdiverse lineage of mushroom-forming fungi.</title>
        <authorList>
            <person name="Looney B."/>
            <person name="Miyauchi S."/>
            <person name="Morin E."/>
            <person name="Drula E."/>
            <person name="Courty P.E."/>
            <person name="Kohler A."/>
            <person name="Kuo A."/>
            <person name="LaButti K."/>
            <person name="Pangilinan J."/>
            <person name="Lipzen A."/>
            <person name="Riley R."/>
            <person name="Andreopoulos W."/>
            <person name="He G."/>
            <person name="Johnson J."/>
            <person name="Nolan M."/>
            <person name="Tritt A."/>
            <person name="Barry K.W."/>
            <person name="Grigoriev I.V."/>
            <person name="Nagy L.G."/>
            <person name="Hibbett D."/>
            <person name="Henrissat B."/>
            <person name="Matheny P.B."/>
            <person name="Labbe J."/>
            <person name="Martin F.M."/>
        </authorList>
    </citation>
    <scope>NUCLEOTIDE SEQUENCE</scope>
    <source>
        <strain evidence="1">BPL690</strain>
    </source>
</reference>
<dbReference type="Proteomes" id="UP001203297">
    <property type="component" value="Unassembled WGS sequence"/>
</dbReference>